<dbReference type="Proteomes" id="UP000324585">
    <property type="component" value="Unassembled WGS sequence"/>
</dbReference>
<dbReference type="EMBL" id="VRMN01000002">
    <property type="protein sequence ID" value="KAA8496362.1"/>
    <property type="molecule type" value="Genomic_DNA"/>
</dbReference>
<dbReference type="GO" id="GO:0070290">
    <property type="term" value="F:N-acylphosphatidylethanolamine-specific phospholipase D activity"/>
    <property type="evidence" value="ECO:0007669"/>
    <property type="project" value="InterPro"/>
</dbReference>
<proteinExistence type="predicted"/>
<gene>
    <name evidence="2" type="ORF">FVE85_0091</name>
</gene>
<dbReference type="InterPro" id="IPR036866">
    <property type="entry name" value="RibonucZ/Hydroxyglut_hydro"/>
</dbReference>
<keyword evidence="3" id="KW-1185">Reference proteome</keyword>
<accession>A0A5J4YZX5</accession>
<evidence type="ECO:0000313" key="2">
    <source>
        <dbReference type="EMBL" id="KAA8496362.1"/>
    </source>
</evidence>
<dbReference type="Gene3D" id="3.60.15.10">
    <property type="entry name" value="Ribonuclease Z/Hydroxyacylglutathione hydrolase-like"/>
    <property type="match status" value="1"/>
</dbReference>
<dbReference type="InterPro" id="IPR001279">
    <property type="entry name" value="Metallo-B-lactamas"/>
</dbReference>
<organism evidence="2 3">
    <name type="scientific">Porphyridium purpureum</name>
    <name type="common">Red alga</name>
    <name type="synonym">Porphyridium cruentum</name>
    <dbReference type="NCBI Taxonomy" id="35688"/>
    <lineage>
        <taxon>Eukaryota</taxon>
        <taxon>Rhodophyta</taxon>
        <taxon>Bangiophyceae</taxon>
        <taxon>Porphyridiales</taxon>
        <taxon>Porphyridiaceae</taxon>
        <taxon>Porphyridium</taxon>
    </lineage>
</organism>
<dbReference type="OrthoDB" id="332863at2759"/>
<reference evidence="3" key="1">
    <citation type="journal article" date="2019" name="Nat. Commun.">
        <title>Expansion of phycobilisome linker gene families in mesophilic red algae.</title>
        <authorList>
            <person name="Lee J."/>
            <person name="Kim D."/>
            <person name="Bhattacharya D."/>
            <person name="Yoon H.S."/>
        </authorList>
    </citation>
    <scope>NUCLEOTIDE SEQUENCE [LARGE SCALE GENOMIC DNA]</scope>
    <source>
        <strain evidence="3">CCMP 1328</strain>
    </source>
</reference>
<dbReference type="OMA" id="YEPRETH"/>
<evidence type="ECO:0000313" key="3">
    <source>
        <dbReference type="Proteomes" id="UP000324585"/>
    </source>
</evidence>
<sequence>MAEDGKAPSKKRQGQFVNHFRDGLFFNPWESFKEEHAKMTVPLADKTPREPVKDVEIAALALLSSKPDFEIVRDAWFETRRNVGLTWLGHCTYIIQMYGATILTDPNFAQKCPAPYLFGSAKRLSPVICPVEHFPQLDIVVITAATDDKLVEESIRDVVRVQPNVKFLVPLGVGETLVEYGVDRSNVQEMDWYDEVEIVGIRAVCCPSQHLSGKISKGNGSSSALWCSWTFIGPRSRVFYVGSTGYRGCGRKLFKLSPAERASIPVCPAFKEIGELYGPIDLALVPVGNYAPRAFTGSIQSDPCDSVDLFCDLRARQAVAHNWGTFTFGNEEVLQPLRDLERAMHERGVSDSEFAVLLFGKTMLYY</sequence>
<feature type="domain" description="Metallo-beta-lactamase" evidence="1">
    <location>
        <begin position="101"/>
        <end position="320"/>
    </location>
</feature>
<protein>
    <submittedName>
        <fullName evidence="2">N-acyl-phosphatidylethanolamine-hydrolyzing phospholipase D</fullName>
    </submittedName>
</protein>
<dbReference type="GO" id="GO:0008270">
    <property type="term" value="F:zinc ion binding"/>
    <property type="evidence" value="ECO:0007669"/>
    <property type="project" value="InterPro"/>
</dbReference>
<dbReference type="GO" id="GO:0005737">
    <property type="term" value="C:cytoplasm"/>
    <property type="evidence" value="ECO:0007669"/>
    <property type="project" value="TreeGrafter"/>
</dbReference>
<comment type="caution">
    <text evidence="2">The sequence shown here is derived from an EMBL/GenBank/DDBJ whole genome shotgun (WGS) entry which is preliminary data.</text>
</comment>
<dbReference type="PANTHER" id="PTHR15032">
    <property type="entry name" value="N-ACYL-PHOSPHATIDYLETHANOLAMINE-HYDROLYZING PHOSPHOLIPASE D"/>
    <property type="match status" value="1"/>
</dbReference>
<dbReference type="PANTHER" id="PTHR15032:SF4">
    <property type="entry name" value="N-ACYL-PHOSPHATIDYLETHANOLAMINE-HYDROLYZING PHOSPHOLIPASE D"/>
    <property type="match status" value="1"/>
</dbReference>
<dbReference type="AlphaFoldDB" id="A0A5J4YZX5"/>
<dbReference type="Pfam" id="PF12706">
    <property type="entry name" value="Lactamase_B_2"/>
    <property type="match status" value="1"/>
</dbReference>
<name>A0A5J4YZX5_PORPP</name>
<dbReference type="SUPFAM" id="SSF56281">
    <property type="entry name" value="Metallo-hydrolase/oxidoreductase"/>
    <property type="match status" value="1"/>
</dbReference>
<dbReference type="InterPro" id="IPR024884">
    <property type="entry name" value="NAPE-PLD"/>
</dbReference>
<dbReference type="PIRSF" id="PIRSF038896">
    <property type="entry name" value="NAPE-PLD"/>
    <property type="match status" value="1"/>
</dbReference>
<evidence type="ECO:0000259" key="1">
    <source>
        <dbReference type="Pfam" id="PF12706"/>
    </source>
</evidence>